<proteinExistence type="predicted"/>
<keyword evidence="1" id="KW-1133">Transmembrane helix</keyword>
<accession>A0A6I6F2M0</accession>
<feature type="transmembrane region" description="Helical" evidence="1">
    <location>
        <begin position="330"/>
        <end position="346"/>
    </location>
</feature>
<evidence type="ECO:0000256" key="1">
    <source>
        <dbReference type="SAM" id="Phobius"/>
    </source>
</evidence>
<protein>
    <submittedName>
        <fullName evidence="3">DUF2157 domain-containing protein</fullName>
    </submittedName>
</protein>
<organism evidence="3 4">
    <name type="scientific">Clostridium bovifaecis</name>
    <dbReference type="NCBI Taxonomy" id="2184719"/>
    <lineage>
        <taxon>Bacteria</taxon>
        <taxon>Bacillati</taxon>
        <taxon>Bacillota</taxon>
        <taxon>Clostridia</taxon>
        <taxon>Eubacteriales</taxon>
        <taxon>Clostridiaceae</taxon>
        <taxon>Clostridium</taxon>
    </lineage>
</organism>
<gene>
    <name evidence="3" type="ORF">GOM49_05760</name>
</gene>
<feature type="transmembrane region" description="Helical" evidence="1">
    <location>
        <begin position="304"/>
        <end position="323"/>
    </location>
</feature>
<feature type="transmembrane region" description="Helical" evidence="1">
    <location>
        <begin position="161"/>
        <end position="179"/>
    </location>
</feature>
<sequence>MGIIEDGIAPLIRSIYQKNSKSFWKGEKIMKKKLSKAYYRFLSEELNSQKDKGIISKQQLEDMMTFYEEESHVNFIKILVTIGAVLIGLGVLSFVASNWIYISKVFKVVIIEVLVGSSIYASFKLEKRYPKTSKALLYLSTLVYGAGIFLIGQIFNYGGEFTTAFLLWTIGAIAVGLILNEKIIFIFSHFLLIIYISGSFNDNIIISSLILIAIFYGGNKYFNYCKVITFFNNLTGLNFALYLLKYMNLSSLYTALIFFLIGLLIHYIKHNLNEDIFRFQGIIVMGLSGLFLTSKHLWEELSFISNGSFIAISFAVVLLIYLLILVKKGLLTPIIFICALILRYYFDTLYDFMPKSLFFIVGGVILLGFGYYFERLRKNSGGALDEKNI</sequence>
<evidence type="ECO:0000313" key="4">
    <source>
        <dbReference type="Proteomes" id="UP000422764"/>
    </source>
</evidence>
<feature type="transmembrane region" description="Helical" evidence="1">
    <location>
        <begin position="135"/>
        <end position="155"/>
    </location>
</feature>
<feature type="transmembrane region" description="Helical" evidence="1">
    <location>
        <begin position="105"/>
        <end position="123"/>
    </location>
</feature>
<feature type="domain" description="DUF2157" evidence="2">
    <location>
        <begin position="51"/>
        <end position="183"/>
    </location>
</feature>
<feature type="transmembrane region" description="Helical" evidence="1">
    <location>
        <begin position="191"/>
        <end position="216"/>
    </location>
</feature>
<feature type="transmembrane region" description="Helical" evidence="1">
    <location>
        <begin position="78"/>
        <end position="99"/>
    </location>
</feature>
<name>A0A6I6F2M0_9CLOT</name>
<keyword evidence="4" id="KW-1185">Reference proteome</keyword>
<dbReference type="Pfam" id="PF09925">
    <property type="entry name" value="DUF2157"/>
    <property type="match status" value="1"/>
</dbReference>
<dbReference type="EMBL" id="CP046522">
    <property type="protein sequence ID" value="QGU94678.1"/>
    <property type="molecule type" value="Genomic_DNA"/>
</dbReference>
<feature type="transmembrane region" description="Helical" evidence="1">
    <location>
        <begin position="246"/>
        <end position="267"/>
    </location>
</feature>
<evidence type="ECO:0000313" key="3">
    <source>
        <dbReference type="EMBL" id="QGU94678.1"/>
    </source>
</evidence>
<feature type="transmembrane region" description="Helical" evidence="1">
    <location>
        <begin position="352"/>
        <end position="373"/>
    </location>
</feature>
<reference evidence="3 4" key="1">
    <citation type="submission" date="2019-12" db="EMBL/GenBank/DDBJ databases">
        <title>Genome sequenceing of Clostridium bovifaecis.</title>
        <authorList>
            <person name="Yao Y."/>
        </authorList>
    </citation>
    <scope>NUCLEOTIDE SEQUENCE [LARGE SCALE GENOMIC DNA]</scope>
    <source>
        <strain evidence="3 4">BXX</strain>
    </source>
</reference>
<dbReference type="Proteomes" id="UP000422764">
    <property type="component" value="Chromosome"/>
</dbReference>
<feature type="transmembrane region" description="Helical" evidence="1">
    <location>
        <begin position="279"/>
        <end position="298"/>
    </location>
</feature>
<keyword evidence="1" id="KW-0472">Membrane</keyword>
<keyword evidence="1" id="KW-0812">Transmembrane</keyword>
<evidence type="ECO:0000259" key="2">
    <source>
        <dbReference type="Pfam" id="PF09925"/>
    </source>
</evidence>
<dbReference type="InterPro" id="IPR018677">
    <property type="entry name" value="DUF2157"/>
</dbReference>
<dbReference type="AlphaFoldDB" id="A0A6I6F2M0"/>